<keyword evidence="1" id="KW-0732">Signal</keyword>
<organism evidence="2 3">
    <name type="scientific">Boothiomyces macroporosus</name>
    <dbReference type="NCBI Taxonomy" id="261099"/>
    <lineage>
        <taxon>Eukaryota</taxon>
        <taxon>Fungi</taxon>
        <taxon>Fungi incertae sedis</taxon>
        <taxon>Chytridiomycota</taxon>
        <taxon>Chytridiomycota incertae sedis</taxon>
        <taxon>Chytridiomycetes</taxon>
        <taxon>Rhizophydiales</taxon>
        <taxon>Terramycetaceae</taxon>
        <taxon>Boothiomyces</taxon>
    </lineage>
</organism>
<keyword evidence="3" id="KW-1185">Reference proteome</keyword>
<sequence>MKSIILLATAAFAGTLDLDLAPASGLIFPKNELVLNQLDTIVYYAQSDNKKIIQIAGPNDCTPVSNGLSSTVLKTGQNWYNTFNDAGVYYLSVEGLCGTGAKNDKVAIQVQKRPPNAFIMAAQQAKADAKKPAGKNSAVSSGASLLVTLAAVVLTVL</sequence>
<accession>A0AAD5UK77</accession>
<name>A0AAD5UK77_9FUNG</name>
<protein>
    <submittedName>
        <fullName evidence="2">Uncharacterized protein</fullName>
    </submittedName>
</protein>
<evidence type="ECO:0000256" key="1">
    <source>
        <dbReference type="SAM" id="SignalP"/>
    </source>
</evidence>
<gene>
    <name evidence="2" type="ORF">HK103_004448</name>
</gene>
<feature type="chain" id="PRO_5042195883" evidence="1">
    <location>
        <begin position="16"/>
        <end position="157"/>
    </location>
</feature>
<evidence type="ECO:0000313" key="2">
    <source>
        <dbReference type="EMBL" id="KAJ3257539.1"/>
    </source>
</evidence>
<reference evidence="2" key="1">
    <citation type="submission" date="2020-05" db="EMBL/GenBank/DDBJ databases">
        <title>Phylogenomic resolution of chytrid fungi.</title>
        <authorList>
            <person name="Stajich J.E."/>
            <person name="Amses K."/>
            <person name="Simmons R."/>
            <person name="Seto K."/>
            <person name="Myers J."/>
            <person name="Bonds A."/>
            <person name="Quandt C.A."/>
            <person name="Barry K."/>
            <person name="Liu P."/>
            <person name="Grigoriev I."/>
            <person name="Longcore J.E."/>
            <person name="James T.Y."/>
        </authorList>
    </citation>
    <scope>NUCLEOTIDE SEQUENCE</scope>
    <source>
        <strain evidence="2">PLAUS21</strain>
    </source>
</reference>
<dbReference type="AlphaFoldDB" id="A0AAD5UK77"/>
<evidence type="ECO:0000313" key="3">
    <source>
        <dbReference type="Proteomes" id="UP001210925"/>
    </source>
</evidence>
<feature type="signal peptide" evidence="1">
    <location>
        <begin position="1"/>
        <end position="15"/>
    </location>
</feature>
<comment type="caution">
    <text evidence="2">The sequence shown here is derived from an EMBL/GenBank/DDBJ whole genome shotgun (WGS) entry which is preliminary data.</text>
</comment>
<dbReference type="EMBL" id="JADGKB010000037">
    <property type="protein sequence ID" value="KAJ3257539.1"/>
    <property type="molecule type" value="Genomic_DNA"/>
</dbReference>
<proteinExistence type="predicted"/>
<dbReference type="Proteomes" id="UP001210925">
    <property type="component" value="Unassembled WGS sequence"/>
</dbReference>